<dbReference type="InterPro" id="IPR027417">
    <property type="entry name" value="P-loop_NTPase"/>
</dbReference>
<feature type="region of interest" description="Disordered" evidence="7">
    <location>
        <begin position="336"/>
        <end position="360"/>
    </location>
</feature>
<dbReference type="NCBIfam" id="TIGR02169">
    <property type="entry name" value="SMC_prok_A"/>
    <property type="match status" value="1"/>
</dbReference>
<feature type="coiled-coil region" evidence="6">
    <location>
        <begin position="450"/>
        <end position="505"/>
    </location>
</feature>
<dbReference type="PIRSF" id="PIRSF005719">
    <property type="entry name" value="SMC"/>
    <property type="match status" value="1"/>
</dbReference>
<comment type="subcellular location">
    <subcellularLocation>
        <location evidence="6">Cytoplasm</location>
    </subcellularLocation>
</comment>
<keyword evidence="4 6" id="KW-0175">Coiled coil</keyword>
<keyword evidence="1 6" id="KW-0963">Cytoplasm</keyword>
<dbReference type="SUPFAM" id="SSF57997">
    <property type="entry name" value="Tropomyosin"/>
    <property type="match status" value="1"/>
</dbReference>
<dbReference type="NCBIfam" id="TIGR02168">
    <property type="entry name" value="SMC_prok_B"/>
    <property type="match status" value="1"/>
</dbReference>
<comment type="function">
    <text evidence="6">Required for chromosome condensation and partitioning.</text>
</comment>
<dbReference type="GO" id="GO:0005694">
    <property type="term" value="C:chromosome"/>
    <property type="evidence" value="ECO:0007669"/>
    <property type="project" value="InterPro"/>
</dbReference>
<evidence type="ECO:0000256" key="4">
    <source>
        <dbReference type="ARBA" id="ARBA00023054"/>
    </source>
</evidence>
<dbReference type="GO" id="GO:0016887">
    <property type="term" value="F:ATP hydrolysis activity"/>
    <property type="evidence" value="ECO:0007669"/>
    <property type="project" value="InterPro"/>
</dbReference>
<comment type="caution">
    <text evidence="9">The sequence shown here is derived from an EMBL/GenBank/DDBJ whole genome shotgun (WGS) entry which is preliminary data.</text>
</comment>
<dbReference type="Pfam" id="PF02463">
    <property type="entry name" value="SMC_N"/>
    <property type="match status" value="1"/>
</dbReference>
<dbReference type="GO" id="GO:0005737">
    <property type="term" value="C:cytoplasm"/>
    <property type="evidence" value="ECO:0007669"/>
    <property type="project" value="UniProtKB-SubCell"/>
</dbReference>
<feature type="coiled-coil region" evidence="6">
    <location>
        <begin position="931"/>
        <end position="958"/>
    </location>
</feature>
<evidence type="ECO:0000256" key="7">
    <source>
        <dbReference type="SAM" id="MobiDB-lite"/>
    </source>
</evidence>
<dbReference type="InterPro" id="IPR003395">
    <property type="entry name" value="RecF/RecN/SMC_N"/>
</dbReference>
<dbReference type="PANTHER" id="PTHR43977">
    <property type="entry name" value="STRUCTURAL MAINTENANCE OF CHROMOSOMES PROTEIN 3"/>
    <property type="match status" value="1"/>
</dbReference>
<dbReference type="InterPro" id="IPR036277">
    <property type="entry name" value="SMC_hinge_sf"/>
</dbReference>
<evidence type="ECO:0000313" key="9">
    <source>
        <dbReference type="EMBL" id="TQS81634.1"/>
    </source>
</evidence>
<dbReference type="SUPFAM" id="SSF52540">
    <property type="entry name" value="P-loop containing nucleoside triphosphate hydrolases"/>
    <property type="match status" value="1"/>
</dbReference>
<organism evidence="9 10">
    <name type="scientific">Candidatus Methanomassiliicoccus intestinalis</name>
    <dbReference type="NCBI Taxonomy" id="1406512"/>
    <lineage>
        <taxon>Archaea</taxon>
        <taxon>Methanobacteriati</taxon>
        <taxon>Thermoplasmatota</taxon>
        <taxon>Thermoplasmata</taxon>
        <taxon>Methanomassiliicoccales</taxon>
        <taxon>Methanomassiliicoccaceae</taxon>
        <taxon>Methanomassiliicoccus</taxon>
    </lineage>
</organism>
<dbReference type="EMBL" id="LVVT01000022">
    <property type="protein sequence ID" value="TQS81634.1"/>
    <property type="molecule type" value="Genomic_DNA"/>
</dbReference>
<dbReference type="RefSeq" id="WP_400195031.1">
    <property type="nucleotide sequence ID" value="NZ_CAYAYE010000010.1"/>
</dbReference>
<dbReference type="Gene3D" id="3.40.50.300">
    <property type="entry name" value="P-loop containing nucleotide triphosphate hydrolases"/>
    <property type="match status" value="2"/>
</dbReference>
<dbReference type="InterPro" id="IPR010935">
    <property type="entry name" value="SMC_hinge"/>
</dbReference>
<dbReference type="GO" id="GO:0006260">
    <property type="term" value="P:DNA replication"/>
    <property type="evidence" value="ECO:0007669"/>
    <property type="project" value="UniProtKB-UniRule"/>
</dbReference>
<protein>
    <recommendedName>
        <fullName evidence="6">Chromosome partition protein Smc</fullName>
    </recommendedName>
</protein>
<dbReference type="GO" id="GO:0005524">
    <property type="term" value="F:ATP binding"/>
    <property type="evidence" value="ECO:0007669"/>
    <property type="project" value="UniProtKB-UniRule"/>
</dbReference>
<feature type="coiled-coil region" evidence="6">
    <location>
        <begin position="826"/>
        <end position="867"/>
    </location>
</feature>
<dbReference type="GO" id="GO:0007059">
    <property type="term" value="P:chromosome segregation"/>
    <property type="evidence" value="ECO:0007669"/>
    <property type="project" value="UniProtKB-UniRule"/>
</dbReference>
<dbReference type="InterPro" id="IPR024704">
    <property type="entry name" value="SMC"/>
</dbReference>
<evidence type="ECO:0000256" key="5">
    <source>
        <dbReference type="ARBA" id="ARBA00023125"/>
    </source>
</evidence>
<feature type="coiled-coil region" evidence="6">
    <location>
        <begin position="695"/>
        <end position="799"/>
    </location>
</feature>
<feature type="compositionally biased region" description="Basic and acidic residues" evidence="7">
    <location>
        <begin position="346"/>
        <end position="360"/>
    </location>
</feature>
<keyword evidence="5 6" id="KW-0238">DNA-binding</keyword>
<evidence type="ECO:0000256" key="6">
    <source>
        <dbReference type="HAMAP-Rule" id="MF_01894"/>
    </source>
</evidence>
<comment type="domain">
    <text evidence="6">Contains large globular domains required for ATP hydrolysis at each terminus and a third globular domain forming a flexible hinge near the middle of the molecule. These domains are separated by coiled-coil structures.</text>
</comment>
<dbReference type="Gene3D" id="3.30.70.1620">
    <property type="match status" value="1"/>
</dbReference>
<dbReference type="Pfam" id="PF06470">
    <property type="entry name" value="SMC_hinge"/>
    <property type="match status" value="1"/>
</dbReference>
<feature type="domain" description="SMC hinge" evidence="8">
    <location>
        <begin position="533"/>
        <end position="649"/>
    </location>
</feature>
<proteinExistence type="inferred from homology"/>
<keyword evidence="2 6" id="KW-0547">Nucleotide-binding</keyword>
<evidence type="ECO:0000256" key="2">
    <source>
        <dbReference type="ARBA" id="ARBA00022741"/>
    </source>
</evidence>
<feature type="coiled-coil region" evidence="6">
    <location>
        <begin position="172"/>
        <end position="266"/>
    </location>
</feature>
<keyword evidence="3 6" id="KW-0067">ATP-binding</keyword>
<dbReference type="SMART" id="SM00968">
    <property type="entry name" value="SMC_hinge"/>
    <property type="match status" value="1"/>
</dbReference>
<comment type="subunit">
    <text evidence="6">Homodimer.</text>
</comment>
<dbReference type="Proteomes" id="UP000752814">
    <property type="component" value="Unassembled WGS sequence"/>
</dbReference>
<evidence type="ECO:0000256" key="1">
    <source>
        <dbReference type="ARBA" id="ARBA00022490"/>
    </source>
</evidence>
<feature type="binding site" evidence="6">
    <location>
        <begin position="32"/>
        <end position="39"/>
    </location>
    <ligand>
        <name>ATP</name>
        <dbReference type="ChEBI" id="CHEBI:30616"/>
    </ligand>
</feature>
<dbReference type="GO" id="GO:0030261">
    <property type="term" value="P:chromosome condensation"/>
    <property type="evidence" value="ECO:0007669"/>
    <property type="project" value="InterPro"/>
</dbReference>
<comment type="similarity">
    <text evidence="6">Belongs to the SMC family.</text>
</comment>
<reference evidence="9" key="1">
    <citation type="submission" date="2016-03" db="EMBL/GenBank/DDBJ databases">
        <authorList>
            <person name="Borrel G."/>
            <person name="Mccann A."/>
            <person name="O'Toole P.W."/>
        </authorList>
    </citation>
    <scope>NUCLEOTIDE SEQUENCE</scope>
    <source>
        <strain evidence="9">183</strain>
    </source>
</reference>
<evidence type="ECO:0000313" key="10">
    <source>
        <dbReference type="Proteomes" id="UP000752814"/>
    </source>
</evidence>
<dbReference type="GO" id="GO:0003677">
    <property type="term" value="F:DNA binding"/>
    <property type="evidence" value="ECO:0007669"/>
    <property type="project" value="UniProtKB-UniRule"/>
</dbReference>
<dbReference type="Gene3D" id="1.20.1060.20">
    <property type="match status" value="1"/>
</dbReference>
<dbReference type="Gene3D" id="1.10.287.1490">
    <property type="match status" value="2"/>
</dbReference>
<dbReference type="AlphaFoldDB" id="A0A8J8PF26"/>
<evidence type="ECO:0000259" key="8">
    <source>
        <dbReference type="SMART" id="SM00968"/>
    </source>
</evidence>
<dbReference type="HAMAP" id="MF_01894">
    <property type="entry name" value="Smc_prok"/>
    <property type="match status" value="1"/>
</dbReference>
<dbReference type="InterPro" id="IPR011890">
    <property type="entry name" value="SMC_prok"/>
</dbReference>
<dbReference type="SUPFAM" id="SSF75553">
    <property type="entry name" value="Smc hinge domain"/>
    <property type="match status" value="1"/>
</dbReference>
<gene>
    <name evidence="6" type="primary">smc</name>
    <name evidence="9" type="ORF">A3207_04330</name>
</gene>
<sequence length="1201" mass="135184">MYLKQIELENFKSFGKKLTVPLLEGYTAVTGPNGSGKSNISDSILFVLGPKSSKAIRAGKLSDLIFNGGNNKNPAKYCKVSLVFDNTDRTIPIDEDIVRLTRMIKMSADGEGYTSYFYVNDRKSSLSEFDMLLSNARISADGYNLVQQGDVTRIVTMSNVERRRILDNISGIAKFDEELNKASEEREEANANIERISIILNEILAQMKQLEKEKENALKYMELEEKLTISKAKLAKRRKENTQVEIRSLRDQIETFNKQIEDGKLKKSEIFIKINEIEGAVVQIEEELVSKGGEEFKELQKKIDVLKIQVARMEDKVATSAQTVTELEESLVEIGEEHDEMSQEVSEMKTKLEKNRKEYSSEEEKLAKSKKELEETQNQISACDEQLADLDAEISEREASVRESDRALNSMKMELERLVSRENRFDSDITEAAERVNSLDFEVKEIDWKIKEIRDSEKTSEKDFRELQERLMAKRSAETRLMRESDELEQAVKSLTRELTRIKAEEEAAGDVARGYNRAVRAILDARDSLKIRGIHGTIAELAEVDPAYQTALNIAAGNRMQAIVVDDDQTAAECIQYLKNNRSGRATFLPLTKMLDGRPRGKAIMAAKDAVGFAIDLVKFDEQYRAAFWYVLGDTVVVDTLDQARKLMGGVRLVTAGGELLEASGAMVGGNVEQSSLKFGSSSKGKKEEISQQLEKALLASESLSVDLKDLRDEILDLERQLHTITGTDKSSSITLETLEKQRKQLKERYDQGVEQRKEKEIEKQKISAEISELSGKIESHETELNGMKETLEAARAKMEEIAPRELSDRLKFLQAQTSELAVTMASLKAEIDTLTATIGMTERRLNDLEKEKLQTINKIETVKAEGKTAAEGAEKAKVELTALRLIEESMGNEINILRKKRDDLFKQKVRLGSEKDKISADIETAEGMIININTRIGQCQDSIKELEEELQSYNVDISDEILPTIESLKEIIRQCERAMNAMGAVNLRALEDYSERKKRHDELDEEIKRLSAQRDDLLKLEMELGDKKKVALMKVYEGVNVNFKQAYSELSQGGDADLILENPENPFEGGLSIKVKPKQGKVLRLDALSGGEKSLTALAFIFAIQEYQPSPFYLLDEVDMFLDGINADMVAKRVQKSSKTAQFVQISLRKITLTKADHIIGVTKQGGGISNVIVRPNISGIEDFQKEFGISDEKEEGST</sequence>
<dbReference type="GO" id="GO:0007062">
    <property type="term" value="P:sister chromatid cohesion"/>
    <property type="evidence" value="ECO:0007669"/>
    <property type="project" value="InterPro"/>
</dbReference>
<accession>A0A8J8PF26</accession>
<name>A0A8J8PF26_9ARCH</name>
<evidence type="ECO:0000256" key="3">
    <source>
        <dbReference type="ARBA" id="ARBA00022840"/>
    </source>
</evidence>
<feature type="coiled-coil region" evidence="6">
    <location>
        <begin position="995"/>
        <end position="1025"/>
    </location>
</feature>